<feature type="domain" description="CBS" evidence="3">
    <location>
        <begin position="12"/>
        <end position="69"/>
    </location>
</feature>
<dbReference type="Gene3D" id="3.10.580.10">
    <property type="entry name" value="CBS-domain"/>
    <property type="match status" value="1"/>
</dbReference>
<accession>A0A098SB44</accession>
<evidence type="ECO:0000259" key="3">
    <source>
        <dbReference type="PROSITE" id="PS51371"/>
    </source>
</evidence>
<evidence type="ECO:0000256" key="2">
    <source>
        <dbReference type="PROSITE-ProRule" id="PRU00703"/>
    </source>
</evidence>
<dbReference type="InterPro" id="IPR046342">
    <property type="entry name" value="CBS_dom_sf"/>
</dbReference>
<gene>
    <name evidence="4" type="ORF">IX84_03305</name>
</gene>
<evidence type="ECO:0000313" key="5">
    <source>
        <dbReference type="Proteomes" id="UP000029736"/>
    </source>
</evidence>
<name>A0A098SB44_9BACT</name>
<dbReference type="SMART" id="SM00116">
    <property type="entry name" value="CBS"/>
    <property type="match status" value="2"/>
</dbReference>
<protein>
    <recommendedName>
        <fullName evidence="3">CBS domain-containing protein</fullName>
    </recommendedName>
</protein>
<proteinExistence type="predicted"/>
<evidence type="ECO:0000256" key="1">
    <source>
        <dbReference type="ARBA" id="ARBA00023122"/>
    </source>
</evidence>
<dbReference type="PANTHER" id="PTHR43080">
    <property type="entry name" value="CBS DOMAIN-CONTAINING PROTEIN CBSX3, MITOCHONDRIAL"/>
    <property type="match status" value="1"/>
</dbReference>
<dbReference type="Pfam" id="PF00571">
    <property type="entry name" value="CBS"/>
    <property type="match status" value="2"/>
</dbReference>
<dbReference type="PROSITE" id="PS51371">
    <property type="entry name" value="CBS"/>
    <property type="match status" value="2"/>
</dbReference>
<dbReference type="InterPro" id="IPR051257">
    <property type="entry name" value="Diverse_CBS-Domain"/>
</dbReference>
<dbReference type="RefSeq" id="WP_044216464.1">
    <property type="nucleotide sequence ID" value="NZ_JBKAGJ010000056.1"/>
</dbReference>
<organism evidence="4 5">
    <name type="scientific">Phaeodactylibacter xiamenensis</name>
    <dbReference type="NCBI Taxonomy" id="1524460"/>
    <lineage>
        <taxon>Bacteria</taxon>
        <taxon>Pseudomonadati</taxon>
        <taxon>Bacteroidota</taxon>
        <taxon>Saprospiria</taxon>
        <taxon>Saprospirales</taxon>
        <taxon>Haliscomenobacteraceae</taxon>
        <taxon>Phaeodactylibacter</taxon>
    </lineage>
</organism>
<reference evidence="4 5" key="1">
    <citation type="journal article" date="2014" name="Int. J. Syst. Evol. Microbiol.">
        <title>Phaeodactylibacter xiamenensis gen. nov., sp. nov., a member of the family Saprospiraceae isolated from the marine alga Phaeodactylum tricornutum.</title>
        <authorList>
            <person name="Chen Z.Jr."/>
            <person name="Lei X."/>
            <person name="Lai Q."/>
            <person name="Li Y."/>
            <person name="Zhang B."/>
            <person name="Zhang J."/>
            <person name="Zhang H."/>
            <person name="Yang L."/>
            <person name="Zheng W."/>
            <person name="Tian Y."/>
            <person name="Yu Z."/>
            <person name="Xu H.Jr."/>
            <person name="Zheng T."/>
        </authorList>
    </citation>
    <scope>NUCLEOTIDE SEQUENCE [LARGE SCALE GENOMIC DNA]</scope>
    <source>
        <strain evidence="4 5">KD52</strain>
    </source>
</reference>
<feature type="domain" description="CBS" evidence="3">
    <location>
        <begin position="86"/>
        <end position="138"/>
    </location>
</feature>
<dbReference type="InterPro" id="IPR000644">
    <property type="entry name" value="CBS_dom"/>
</dbReference>
<comment type="caution">
    <text evidence="4">The sequence shown here is derived from an EMBL/GenBank/DDBJ whole genome shotgun (WGS) entry which is preliminary data.</text>
</comment>
<dbReference type="EMBL" id="JPOS01000010">
    <property type="protein sequence ID" value="KGE89356.1"/>
    <property type="molecule type" value="Genomic_DNA"/>
</dbReference>
<evidence type="ECO:0000313" key="4">
    <source>
        <dbReference type="EMBL" id="KGE89356.1"/>
    </source>
</evidence>
<sequence>MITSTVAVSDIMTRNVLFAKPGQAFAEIARLFAEMDIHHLPVTDEDGKLIGIISANDVMRGFSRRLFNSPDGSIPLDQSLTVADLMTSNPVYLTPANSIQKAAELFARHRIQCLPVVEGTKVAGIITTRDLVKHFAGI</sequence>
<dbReference type="SUPFAM" id="SSF54631">
    <property type="entry name" value="CBS-domain pair"/>
    <property type="match status" value="1"/>
</dbReference>
<keyword evidence="5" id="KW-1185">Reference proteome</keyword>
<dbReference type="AlphaFoldDB" id="A0A098SB44"/>
<dbReference type="STRING" id="1524460.IX84_03305"/>
<keyword evidence="1 2" id="KW-0129">CBS domain</keyword>
<dbReference type="PANTHER" id="PTHR43080:SF2">
    <property type="entry name" value="CBS DOMAIN-CONTAINING PROTEIN"/>
    <property type="match status" value="1"/>
</dbReference>
<dbReference type="Proteomes" id="UP000029736">
    <property type="component" value="Unassembled WGS sequence"/>
</dbReference>
<dbReference type="OrthoDB" id="1119899at2"/>